<dbReference type="Gene3D" id="1.20.1070.10">
    <property type="entry name" value="Rhodopsin 7-helix transmembrane proteins"/>
    <property type="match status" value="1"/>
</dbReference>
<accession>A0A0J9X7F9</accession>
<dbReference type="InterPro" id="IPR023041">
    <property type="entry name" value="Glucose_rcpt_Git3-like_N"/>
</dbReference>
<dbReference type="Pfam" id="PF11970">
    <property type="entry name" value="GPR_Gpa2_C"/>
    <property type="match status" value="1"/>
</dbReference>
<feature type="transmembrane region" description="Helical" evidence="6">
    <location>
        <begin position="197"/>
        <end position="214"/>
    </location>
</feature>
<reference evidence="9" key="1">
    <citation type="submission" date="2014-03" db="EMBL/GenBank/DDBJ databases">
        <authorList>
            <person name="Casaregola S."/>
        </authorList>
    </citation>
    <scope>NUCLEOTIDE SEQUENCE [LARGE SCALE GENOMIC DNA]</scope>
    <source>
        <strain evidence="9">CLIB 918</strain>
    </source>
</reference>
<dbReference type="PANTHER" id="PTHR23112">
    <property type="entry name" value="G PROTEIN-COUPLED RECEPTOR 157-RELATED"/>
    <property type="match status" value="1"/>
</dbReference>
<feature type="transmembrane region" description="Helical" evidence="6">
    <location>
        <begin position="64"/>
        <end position="85"/>
    </location>
</feature>
<dbReference type="STRING" id="1173061.A0A0J9X7F9"/>
<feature type="transmembrane region" description="Helical" evidence="6">
    <location>
        <begin position="356"/>
        <end position="379"/>
    </location>
</feature>
<keyword evidence="2 6" id="KW-0812">Transmembrane</keyword>
<name>A0A0J9X7F9_GEOCN</name>
<protein>
    <submittedName>
        <fullName evidence="9">Similar to Saccharomyces cerevisiae YDL035C GPR1 Plasma membrane G protein coupled receptor (GPCR) that interacts with the heterotrimeric G protein alpha subunit,Gpa2p, and with Plc1p</fullName>
    </submittedName>
</protein>
<dbReference type="PANTHER" id="PTHR23112:SF37">
    <property type="entry name" value="G PROTEIN-COUPLED RECEPTOR GPR1"/>
    <property type="match status" value="1"/>
</dbReference>
<gene>
    <name evidence="9" type="ORF">BN980_GECA04s04861g</name>
</gene>
<evidence type="ECO:0000259" key="7">
    <source>
        <dbReference type="Pfam" id="PF11710"/>
    </source>
</evidence>
<keyword evidence="3 6" id="KW-1133">Transmembrane helix</keyword>
<keyword evidence="4 6" id="KW-0472">Membrane</keyword>
<proteinExistence type="predicted"/>
<dbReference type="EMBL" id="CCBN010000004">
    <property type="protein sequence ID" value="CDO53136.1"/>
    <property type="molecule type" value="Genomic_DNA"/>
</dbReference>
<feature type="transmembrane region" description="Helical" evidence="6">
    <location>
        <begin position="105"/>
        <end position="134"/>
    </location>
</feature>
<dbReference type="Pfam" id="PF11710">
    <property type="entry name" value="Git3"/>
    <property type="match status" value="1"/>
</dbReference>
<sequence length="633" mass="72910">MRGIATVLPHSAQDAYTQRVLVITSASLSIVSGIGVLIWWYIVPIIHNKRHKKKKKRIRQFRHDLTLALITIDLIKAIVIMTYPIRFLHDHQLSPTEVYNTFCDVIGFFTVATMQASDFAVLALAIHTALLVFRPDYTGGLYRFRYYIYTIFFVAIPLVFASLGMVQHSGYTFFSSWCYLVVRPLWYSLVLSWIPRFFIMFTIIVIYSAIFIYIKTRLYSLSKTILQSTQIQNFDKEQSTNPQTEQSGKITFLGSIQHVFWKSRHAPYKIWRIFCICVSYLPWLSGLNPILKERLRQSSKSSTLINPTNSGTITSPADSIARTSTITEEFQAQLNRKNVERFNRRRHIIERQVNSIFIYPMAYMILYIFPLVQQCLYYMDNVEHKLEREPVFWLALVASWMKPFNCCVNTLVFVIREGAIPCIGPQRHRKKLYNAGDDLDERPSFAQGLTDEEQYYSGGDVEIDYVIRSRENSVSPSTKTDLWHKFKALFSSRDPSERNNTVIRKSPMLSPQEQVSPSLLSKASRTNFGDSSTQGDGNPRTSLDWSHITWSPEMPKRTMSIPARTPPISGLKRMATINTGELLTRRNGSSSNQSSNNIYYSNHGSDDSNDNNDSNDFDNDEEMDLKEFLAHFG</sequence>
<evidence type="ECO:0000256" key="4">
    <source>
        <dbReference type="ARBA" id="ARBA00023136"/>
    </source>
</evidence>
<evidence type="ECO:0000313" key="9">
    <source>
        <dbReference type="EMBL" id="CDO53136.1"/>
    </source>
</evidence>
<feature type="compositionally biased region" description="Acidic residues" evidence="5">
    <location>
        <begin position="607"/>
        <end position="619"/>
    </location>
</feature>
<evidence type="ECO:0000259" key="8">
    <source>
        <dbReference type="Pfam" id="PF11970"/>
    </source>
</evidence>
<comment type="caution">
    <text evidence="9">The sequence shown here is derived from an EMBL/GenBank/DDBJ whole genome shotgun (WGS) entry which is preliminary data.</text>
</comment>
<feature type="compositionally biased region" description="Polar residues" evidence="5">
    <location>
        <begin position="498"/>
        <end position="544"/>
    </location>
</feature>
<evidence type="ECO:0000256" key="1">
    <source>
        <dbReference type="ARBA" id="ARBA00004141"/>
    </source>
</evidence>
<feature type="compositionally biased region" description="Low complexity" evidence="5">
    <location>
        <begin position="587"/>
        <end position="602"/>
    </location>
</feature>
<feature type="transmembrane region" description="Helical" evidence="6">
    <location>
        <begin position="20"/>
        <end position="43"/>
    </location>
</feature>
<evidence type="ECO:0000256" key="5">
    <source>
        <dbReference type="SAM" id="MobiDB-lite"/>
    </source>
</evidence>
<keyword evidence="9" id="KW-0675">Receptor</keyword>
<dbReference type="GO" id="GO:0004930">
    <property type="term" value="F:G protein-coupled receptor activity"/>
    <property type="evidence" value="ECO:0007669"/>
    <property type="project" value="TreeGrafter"/>
</dbReference>
<evidence type="ECO:0000256" key="3">
    <source>
        <dbReference type="ARBA" id="ARBA00022989"/>
    </source>
</evidence>
<dbReference type="GO" id="GO:0007189">
    <property type="term" value="P:adenylate cyclase-activating G protein-coupled receptor signaling pathway"/>
    <property type="evidence" value="ECO:0007669"/>
    <property type="project" value="TreeGrafter"/>
</dbReference>
<feature type="domain" description="Glucose receptor Git3-like N-terminal" evidence="7">
    <location>
        <begin position="16"/>
        <end position="218"/>
    </location>
</feature>
<evidence type="ECO:0000256" key="2">
    <source>
        <dbReference type="ARBA" id="ARBA00022692"/>
    </source>
</evidence>
<dbReference type="GO" id="GO:0005886">
    <property type="term" value="C:plasma membrane"/>
    <property type="evidence" value="ECO:0007669"/>
    <property type="project" value="TreeGrafter"/>
</dbReference>
<feature type="region of interest" description="Disordered" evidence="5">
    <location>
        <begin position="496"/>
        <end position="545"/>
    </location>
</feature>
<feature type="domain" description="G protein-coupled receptor GPR1/2/3 C-terminal" evidence="8">
    <location>
        <begin position="344"/>
        <end position="417"/>
    </location>
</feature>
<feature type="region of interest" description="Disordered" evidence="5">
    <location>
        <begin position="582"/>
        <end position="619"/>
    </location>
</feature>
<organism evidence="9 10">
    <name type="scientific">Geotrichum candidum</name>
    <name type="common">Oospora lactis</name>
    <name type="synonym">Dipodascus geotrichum</name>
    <dbReference type="NCBI Taxonomy" id="1173061"/>
    <lineage>
        <taxon>Eukaryota</taxon>
        <taxon>Fungi</taxon>
        <taxon>Dikarya</taxon>
        <taxon>Ascomycota</taxon>
        <taxon>Saccharomycotina</taxon>
        <taxon>Dipodascomycetes</taxon>
        <taxon>Dipodascales</taxon>
        <taxon>Dipodascaceae</taxon>
        <taxon>Geotrichum</taxon>
    </lineage>
</organism>
<evidence type="ECO:0000256" key="6">
    <source>
        <dbReference type="SAM" id="Phobius"/>
    </source>
</evidence>
<evidence type="ECO:0000313" key="10">
    <source>
        <dbReference type="Proteomes" id="UP000242525"/>
    </source>
</evidence>
<dbReference type="OrthoDB" id="5368598at2759"/>
<comment type="subcellular location">
    <subcellularLocation>
        <location evidence="1">Membrane</location>
        <topology evidence="1">Multi-pass membrane protein</topology>
    </subcellularLocation>
</comment>
<keyword evidence="10" id="KW-1185">Reference proteome</keyword>
<dbReference type="AlphaFoldDB" id="A0A0J9X7F9"/>
<dbReference type="Proteomes" id="UP000242525">
    <property type="component" value="Unassembled WGS sequence"/>
</dbReference>
<feature type="transmembrane region" description="Helical" evidence="6">
    <location>
        <begin position="146"/>
        <end position="165"/>
    </location>
</feature>
<dbReference type="InterPro" id="IPR022596">
    <property type="entry name" value="GPR1/2/3_C"/>
</dbReference>